<evidence type="ECO:0000313" key="7">
    <source>
        <dbReference type="EMBL" id="MBT9282114.1"/>
    </source>
</evidence>
<dbReference type="SMART" id="SM00470">
    <property type="entry name" value="ParB"/>
    <property type="match status" value="1"/>
</dbReference>
<evidence type="ECO:0000313" key="10">
    <source>
        <dbReference type="Proteomes" id="UP000243024"/>
    </source>
</evidence>
<dbReference type="InterPro" id="IPR004437">
    <property type="entry name" value="ParB/RepB/Spo0J"/>
</dbReference>
<dbReference type="OrthoDB" id="9802051at2"/>
<dbReference type="CDD" id="cd16393">
    <property type="entry name" value="SPO0J_N"/>
    <property type="match status" value="1"/>
</dbReference>
<keyword evidence="4" id="KW-0238">DNA-binding</keyword>
<name>A0A132N2A3_HYDSH</name>
<dbReference type="InterPro" id="IPR050336">
    <property type="entry name" value="Chromosome_partition/occlusion"/>
</dbReference>
<dbReference type="Gene3D" id="1.10.10.2830">
    <property type="match status" value="1"/>
</dbReference>
<dbReference type="RefSeq" id="WP_066201381.1">
    <property type="nucleotide sequence ID" value="NZ_JBDOQL010000146.1"/>
</dbReference>
<dbReference type="Proteomes" id="UP000243024">
    <property type="component" value="Unassembled WGS sequence"/>
</dbReference>
<protein>
    <submittedName>
        <fullName evidence="9">Chromosome (Plasmid) partitioning protein ParB</fullName>
    </submittedName>
    <submittedName>
        <fullName evidence="7">ParB/RepB/Spo0J family partition protein</fullName>
    </submittedName>
    <submittedName>
        <fullName evidence="8">Stage 0 sporulation protein J</fullName>
    </submittedName>
</protein>
<organism evidence="9 11">
    <name type="scientific">Hydrogenibacillus schlegelii</name>
    <name type="common">Bacillus schlegelii</name>
    <dbReference type="NCBI Taxonomy" id="1484"/>
    <lineage>
        <taxon>Bacteria</taxon>
        <taxon>Bacillati</taxon>
        <taxon>Bacillota</taxon>
        <taxon>Bacilli</taxon>
        <taxon>Bacillales</taxon>
        <taxon>Bacillales Family X. Incertae Sedis</taxon>
        <taxon>Hydrogenibacillus</taxon>
    </lineage>
</organism>
<reference evidence="7" key="3">
    <citation type="journal article" date="2021" name="Microbiology">
        <title>Metagenomic Analysis of the Microbial Community in the Underground Coal Fire Area (Kemerovo Region, Russia) Revealed Predominance of Thermophilic Members of the Phyla Deinococcus-thermus, Aquificae, and Firmicutes.</title>
        <authorList>
            <person name="Kadnikov V."/>
            <person name="Mardanov A.V."/>
            <person name="Beletsky A.V."/>
            <person name="Karnachuk O.V."/>
            <person name="Ravin N.V."/>
        </authorList>
    </citation>
    <scope>NUCLEOTIDE SEQUENCE</scope>
    <source>
        <strain evidence="7">RBS10-49</strain>
    </source>
</reference>
<comment type="similarity">
    <text evidence="2">Belongs to the ParB family.</text>
</comment>
<evidence type="ECO:0000313" key="11">
    <source>
        <dbReference type="Proteomes" id="UP000244180"/>
    </source>
</evidence>
<evidence type="ECO:0000256" key="3">
    <source>
        <dbReference type="ARBA" id="ARBA00022829"/>
    </source>
</evidence>
<dbReference type="EMBL" id="JAHHQF010000050">
    <property type="protein sequence ID" value="MBT9282114.1"/>
    <property type="molecule type" value="Genomic_DNA"/>
</dbReference>
<dbReference type="NCBIfam" id="TIGR00180">
    <property type="entry name" value="parB_part"/>
    <property type="match status" value="1"/>
</dbReference>
<proteinExistence type="inferred from homology"/>
<dbReference type="SUPFAM" id="SSF110849">
    <property type="entry name" value="ParB/Sulfiredoxin"/>
    <property type="match status" value="1"/>
</dbReference>
<dbReference type="Proteomes" id="UP000244180">
    <property type="component" value="Unassembled WGS sequence"/>
</dbReference>
<evidence type="ECO:0000256" key="4">
    <source>
        <dbReference type="ARBA" id="ARBA00023125"/>
    </source>
</evidence>
<keyword evidence="10" id="KW-1185">Reference proteome</keyword>
<dbReference type="Pfam" id="PF02195">
    <property type="entry name" value="ParB_N"/>
    <property type="match status" value="1"/>
</dbReference>
<comment type="subcellular location">
    <subcellularLocation>
        <location evidence="1">Cytoplasm</location>
        <location evidence="1">Nucleoid</location>
    </subcellularLocation>
</comment>
<dbReference type="GO" id="GO:0005694">
    <property type="term" value="C:chromosome"/>
    <property type="evidence" value="ECO:0007669"/>
    <property type="project" value="TreeGrafter"/>
</dbReference>
<feature type="domain" description="ParB-like N-terminal" evidence="6">
    <location>
        <begin position="27"/>
        <end position="116"/>
    </location>
</feature>
<dbReference type="Pfam" id="PF17762">
    <property type="entry name" value="HTH_ParB"/>
    <property type="match status" value="1"/>
</dbReference>
<comment type="caution">
    <text evidence="9">The sequence shown here is derived from an EMBL/GenBank/DDBJ whole genome shotgun (WGS) entry which is preliminary data.</text>
</comment>
<evidence type="ECO:0000313" key="9">
    <source>
        <dbReference type="EMBL" id="PTQ54493.1"/>
    </source>
</evidence>
<dbReference type="STRING" id="1484.SA87_06750"/>
<dbReference type="GO" id="GO:0009295">
    <property type="term" value="C:nucleoid"/>
    <property type="evidence" value="ECO:0007669"/>
    <property type="project" value="UniProtKB-SubCell"/>
</dbReference>
<accession>A0A132N2A3</accession>
<dbReference type="InterPro" id="IPR041468">
    <property type="entry name" value="HTH_ParB/Spo0J"/>
</dbReference>
<keyword evidence="3" id="KW-0159">Chromosome partition</keyword>
<dbReference type="Gene3D" id="3.90.1530.30">
    <property type="match status" value="1"/>
</dbReference>
<dbReference type="InterPro" id="IPR036086">
    <property type="entry name" value="ParB/Sulfiredoxin_sf"/>
</dbReference>
<evidence type="ECO:0000256" key="2">
    <source>
        <dbReference type="ARBA" id="ARBA00006295"/>
    </source>
</evidence>
<evidence type="ECO:0000256" key="5">
    <source>
        <dbReference type="SAM" id="MobiDB-lite"/>
    </source>
</evidence>
<dbReference type="FunFam" id="1.10.10.2830:FF:000001">
    <property type="entry name" value="Chromosome partitioning protein ParB"/>
    <property type="match status" value="1"/>
</dbReference>
<feature type="region of interest" description="Disordered" evidence="5">
    <location>
        <begin position="217"/>
        <end position="237"/>
    </location>
</feature>
<dbReference type="GO" id="GO:0007059">
    <property type="term" value="P:chromosome segregation"/>
    <property type="evidence" value="ECO:0007669"/>
    <property type="project" value="UniProtKB-KW"/>
</dbReference>
<dbReference type="Proteomes" id="UP000748108">
    <property type="component" value="Unassembled WGS sequence"/>
</dbReference>
<evidence type="ECO:0000313" key="8">
    <source>
        <dbReference type="EMBL" id="OAR04152.1"/>
    </source>
</evidence>
<reference evidence="9 11" key="2">
    <citation type="submission" date="2017-08" db="EMBL/GenBank/DDBJ databases">
        <title>Burning lignite coal seam in the remote Altai Mountains harbors a hydrogen-driven thermophilic microbial community.</title>
        <authorList>
            <person name="Kadnikov V.V."/>
            <person name="Mardanov A.V."/>
            <person name="Ivasenko D."/>
            <person name="Beletsky A.V."/>
            <person name="Karnachuk O.V."/>
            <person name="Ravin N.V."/>
        </authorList>
    </citation>
    <scope>NUCLEOTIDE SEQUENCE [LARGE SCALE GENOMIC DNA]</scope>
    <source>
        <strain evidence="9">AL33</strain>
    </source>
</reference>
<dbReference type="SUPFAM" id="SSF109709">
    <property type="entry name" value="KorB DNA-binding domain-like"/>
    <property type="match status" value="1"/>
</dbReference>
<dbReference type="PANTHER" id="PTHR33375:SF1">
    <property type="entry name" value="CHROMOSOME-PARTITIONING PROTEIN PARB-RELATED"/>
    <property type="match status" value="1"/>
</dbReference>
<sequence>MAKKGGLGRGLDALIPGLSISDDDRIQEIPLADLRPNPYQPRKTFDPEALKELAESIRTHGVLTPILVRRAVHGYEIIAGERRVRAAEMAGLKTVPAVERKMSDAEMMEVALIENIQREDLNPLEIAEAYRAVMERFALTQEELARRMGKSRSQVANTLRLLTLPEEVRAYVSRGTLTMGHAKILAGVADERRLVAVARQAAEEGWSVRKLEEALRAARPKPAAGRPARSDRSPEAARRRALESRLRERFGTPVTIRGEKRGRIEIAFVDEEDLRRLVDLLLGPEAAAEVP</sequence>
<dbReference type="AlphaFoldDB" id="A0A132N2A3"/>
<dbReference type="GO" id="GO:0045881">
    <property type="term" value="P:positive regulation of sporulation resulting in formation of a cellular spore"/>
    <property type="evidence" value="ECO:0007669"/>
    <property type="project" value="TreeGrafter"/>
</dbReference>
<dbReference type="PANTHER" id="PTHR33375">
    <property type="entry name" value="CHROMOSOME-PARTITIONING PROTEIN PARB-RELATED"/>
    <property type="match status" value="1"/>
</dbReference>
<gene>
    <name evidence="9" type="ORF">HSCHL_0072</name>
    <name evidence="7" type="ORF">KM312_05595</name>
    <name evidence="8" type="ORF">SA87_06750</name>
</gene>
<dbReference type="GO" id="GO:0003677">
    <property type="term" value="F:DNA binding"/>
    <property type="evidence" value="ECO:0007669"/>
    <property type="project" value="UniProtKB-KW"/>
</dbReference>
<dbReference type="InterPro" id="IPR003115">
    <property type="entry name" value="ParB_N"/>
</dbReference>
<evidence type="ECO:0000259" key="6">
    <source>
        <dbReference type="SMART" id="SM00470"/>
    </source>
</evidence>
<feature type="compositionally biased region" description="Basic and acidic residues" evidence="5">
    <location>
        <begin position="228"/>
        <end position="237"/>
    </location>
</feature>
<dbReference type="FunFam" id="3.90.1530.30:FF:000001">
    <property type="entry name" value="Chromosome partitioning protein ParB"/>
    <property type="match status" value="1"/>
</dbReference>
<dbReference type="EMBL" id="JXBB01000023">
    <property type="protein sequence ID" value="OAR04152.1"/>
    <property type="molecule type" value="Genomic_DNA"/>
</dbReference>
<reference evidence="8 10" key="1">
    <citation type="submission" date="2015-09" db="EMBL/GenBank/DDBJ databases">
        <title>Draft genome sequence of Hydrogenibacillus schlegelii DSM 2000.</title>
        <authorList>
            <person name="Hemp J."/>
        </authorList>
    </citation>
    <scope>NUCLEOTIDE SEQUENCE [LARGE SCALE GENOMIC DNA]</scope>
    <source>
        <strain evidence="8 10">MA 48</strain>
    </source>
</reference>
<dbReference type="EMBL" id="PEBV01000003">
    <property type="protein sequence ID" value="PTQ54493.1"/>
    <property type="molecule type" value="Genomic_DNA"/>
</dbReference>
<evidence type="ECO:0000256" key="1">
    <source>
        <dbReference type="ARBA" id="ARBA00004453"/>
    </source>
</evidence>